<protein>
    <recommendedName>
        <fullName evidence="11">tRNA (guanosine(18)-2'-O)-methyltransferase TARBP1</fullName>
        <ecNumber evidence="10">2.1.1.34</ecNumber>
    </recommendedName>
    <alternativeName>
        <fullName evidence="12">TAR RNA-binding protein 1</fullName>
    </alternativeName>
</protein>
<keyword evidence="3" id="KW-0489">Methyltransferase</keyword>
<dbReference type="OMA" id="ANIPRCK"/>
<dbReference type="GO" id="GO:0003723">
    <property type="term" value="F:RNA binding"/>
    <property type="evidence" value="ECO:0007669"/>
    <property type="project" value="UniProtKB-KW"/>
</dbReference>
<dbReference type="Gene3D" id="3.40.1280.10">
    <property type="match status" value="1"/>
</dbReference>
<dbReference type="STRING" id="244447.ENSCSEP00000008228"/>
<dbReference type="InterPro" id="IPR016024">
    <property type="entry name" value="ARM-type_fold"/>
</dbReference>
<comment type="similarity">
    <text evidence="1">Belongs to the class IV-like SAM-binding methyltransferase superfamily. RNA methyltransferase TrmH family.</text>
</comment>
<dbReference type="CDD" id="cd18091">
    <property type="entry name" value="SpoU-like_TRM3-like"/>
    <property type="match status" value="1"/>
</dbReference>
<evidence type="ECO:0000256" key="11">
    <source>
        <dbReference type="ARBA" id="ARBA00093636"/>
    </source>
</evidence>
<reference evidence="15" key="3">
    <citation type="submission" date="2025-09" db="UniProtKB">
        <authorList>
            <consortium name="Ensembl"/>
        </authorList>
    </citation>
    <scope>IDENTIFICATION</scope>
</reference>
<proteinExistence type="inferred from homology"/>
<evidence type="ECO:0000256" key="8">
    <source>
        <dbReference type="ARBA" id="ARBA00093266"/>
    </source>
</evidence>
<dbReference type="Pfam" id="PF25050">
    <property type="entry name" value="TARBP1"/>
    <property type="match status" value="1"/>
</dbReference>
<dbReference type="InterPro" id="IPR044748">
    <property type="entry name" value="Trm3/TARBP1_C"/>
</dbReference>
<dbReference type="InterPro" id="IPR056921">
    <property type="entry name" value="TARBP1_dom"/>
</dbReference>
<keyword evidence="6" id="KW-0694">RNA-binding</keyword>
<evidence type="ECO:0000256" key="7">
    <source>
        <dbReference type="ARBA" id="ARBA00022990"/>
    </source>
</evidence>
<keyword evidence="16" id="KW-1185">Reference proteome</keyword>
<accession>A0A3P8UYI1</accession>
<dbReference type="Pfam" id="PF00588">
    <property type="entry name" value="SpoU_methylase"/>
    <property type="match status" value="1"/>
</dbReference>
<evidence type="ECO:0000313" key="15">
    <source>
        <dbReference type="Ensembl" id="ENSCSEP00000008228.1"/>
    </source>
</evidence>
<dbReference type="Proteomes" id="UP000265120">
    <property type="component" value="Chromosome 12"/>
</dbReference>
<dbReference type="InParanoid" id="A0A3P8UYI1"/>
<comment type="subunit">
    <text evidence="2">Monomer and homodimer.</text>
</comment>
<dbReference type="PANTHER" id="PTHR12029">
    <property type="entry name" value="RNA METHYLTRANSFERASE"/>
    <property type="match status" value="1"/>
</dbReference>
<evidence type="ECO:0000256" key="9">
    <source>
        <dbReference type="ARBA" id="ARBA00093361"/>
    </source>
</evidence>
<dbReference type="GO" id="GO:0141100">
    <property type="term" value="F:tRNA (guanine(18)-2'-O)-methyltransferase activity"/>
    <property type="evidence" value="ECO:0007669"/>
    <property type="project" value="UniProtKB-EC"/>
</dbReference>
<dbReference type="GO" id="GO:0030488">
    <property type="term" value="P:tRNA methylation"/>
    <property type="evidence" value="ECO:0007669"/>
    <property type="project" value="InterPro"/>
</dbReference>
<dbReference type="GeneTree" id="ENSGT00390000003939"/>
<comment type="catalytic activity">
    <reaction evidence="8">
        <text>guanosine(18) in tRNA + S-adenosyl-L-methionine = 2'-O-methylguanosine(18) in tRNA + S-adenosyl-L-homocysteine + H(+)</text>
        <dbReference type="Rhea" id="RHEA:20077"/>
        <dbReference type="Rhea" id="RHEA-COMP:10190"/>
        <dbReference type="Rhea" id="RHEA-COMP:10192"/>
        <dbReference type="ChEBI" id="CHEBI:15378"/>
        <dbReference type="ChEBI" id="CHEBI:57856"/>
        <dbReference type="ChEBI" id="CHEBI:59789"/>
        <dbReference type="ChEBI" id="CHEBI:74269"/>
        <dbReference type="ChEBI" id="CHEBI:74445"/>
        <dbReference type="EC" id="2.1.1.34"/>
    </reaction>
    <physiologicalReaction direction="left-to-right" evidence="8">
        <dbReference type="Rhea" id="RHEA:20078"/>
    </physiologicalReaction>
</comment>
<dbReference type="InterPro" id="IPR029026">
    <property type="entry name" value="tRNA_m1G_MTases_N"/>
</dbReference>
<keyword evidence="7" id="KW-0007">Acetylation</keyword>
<name>A0A3P8UYI1_CYNSE</name>
<keyword evidence="4" id="KW-0808">Transferase</keyword>
<keyword evidence="5" id="KW-0949">S-adenosyl-L-methionine</keyword>
<evidence type="ECO:0000256" key="2">
    <source>
        <dbReference type="ARBA" id="ARBA00011407"/>
    </source>
</evidence>
<evidence type="ECO:0000259" key="13">
    <source>
        <dbReference type="Pfam" id="PF00588"/>
    </source>
</evidence>
<organism evidence="15 16">
    <name type="scientific">Cynoglossus semilaevis</name>
    <name type="common">Tongue sole</name>
    <dbReference type="NCBI Taxonomy" id="244447"/>
    <lineage>
        <taxon>Eukaryota</taxon>
        <taxon>Metazoa</taxon>
        <taxon>Chordata</taxon>
        <taxon>Craniata</taxon>
        <taxon>Vertebrata</taxon>
        <taxon>Euteleostomi</taxon>
        <taxon>Actinopterygii</taxon>
        <taxon>Neopterygii</taxon>
        <taxon>Teleostei</taxon>
        <taxon>Neoteleostei</taxon>
        <taxon>Acanthomorphata</taxon>
        <taxon>Carangaria</taxon>
        <taxon>Pleuronectiformes</taxon>
        <taxon>Pleuronectoidei</taxon>
        <taxon>Cynoglossidae</taxon>
        <taxon>Cynoglossinae</taxon>
        <taxon>Cynoglossus</taxon>
    </lineage>
</organism>
<feature type="domain" description="tRNA/rRNA methyltransferase SpoU type" evidence="13">
    <location>
        <begin position="1350"/>
        <end position="1491"/>
    </location>
</feature>
<reference evidence="15" key="2">
    <citation type="submission" date="2025-08" db="UniProtKB">
        <authorList>
            <consortium name="Ensembl"/>
        </authorList>
    </citation>
    <scope>IDENTIFICATION</scope>
</reference>
<evidence type="ECO:0000256" key="10">
    <source>
        <dbReference type="ARBA" id="ARBA00093594"/>
    </source>
</evidence>
<evidence type="ECO:0000313" key="16">
    <source>
        <dbReference type="Proteomes" id="UP000265120"/>
    </source>
</evidence>
<dbReference type="EC" id="2.1.1.34" evidence="10"/>
<evidence type="ECO:0000256" key="3">
    <source>
        <dbReference type="ARBA" id="ARBA00022603"/>
    </source>
</evidence>
<dbReference type="InterPro" id="IPR045330">
    <property type="entry name" value="TRM3/TARBP1"/>
</dbReference>
<dbReference type="SUPFAM" id="SSF75217">
    <property type="entry name" value="alpha/beta knot"/>
    <property type="match status" value="1"/>
</dbReference>
<dbReference type="SUPFAM" id="SSF48371">
    <property type="entry name" value="ARM repeat"/>
    <property type="match status" value="1"/>
</dbReference>
<dbReference type="FunFam" id="3.40.1280.10:FF:000010">
    <property type="entry name" value="probable methyltransferase TARBP1"/>
    <property type="match status" value="1"/>
</dbReference>
<dbReference type="InterPro" id="IPR001537">
    <property type="entry name" value="SpoU_MeTrfase"/>
</dbReference>
<evidence type="ECO:0000256" key="5">
    <source>
        <dbReference type="ARBA" id="ARBA00022691"/>
    </source>
</evidence>
<feature type="domain" description="TARBP1" evidence="14">
    <location>
        <begin position="225"/>
        <end position="357"/>
    </location>
</feature>
<dbReference type="PANTHER" id="PTHR12029:SF11">
    <property type="entry name" value="METHYLTRANSFERASE TARBP1-RELATED"/>
    <property type="match status" value="1"/>
</dbReference>
<dbReference type="InterPro" id="IPR029028">
    <property type="entry name" value="Alpha/beta_knot_MTases"/>
</dbReference>
<reference evidence="15 16" key="1">
    <citation type="journal article" date="2014" name="Nat. Genet.">
        <title>Whole-genome sequence of a flatfish provides insights into ZW sex chromosome evolution and adaptation to a benthic lifestyle.</title>
        <authorList>
            <person name="Chen S."/>
            <person name="Zhang G."/>
            <person name="Shao C."/>
            <person name="Huang Q."/>
            <person name="Liu G."/>
            <person name="Zhang P."/>
            <person name="Song W."/>
            <person name="An N."/>
            <person name="Chalopin D."/>
            <person name="Volff J.N."/>
            <person name="Hong Y."/>
            <person name="Li Q."/>
            <person name="Sha Z."/>
            <person name="Zhou H."/>
            <person name="Xie M."/>
            <person name="Yu Q."/>
            <person name="Liu Y."/>
            <person name="Xiang H."/>
            <person name="Wang N."/>
            <person name="Wu K."/>
            <person name="Yang C."/>
            <person name="Zhou Q."/>
            <person name="Liao X."/>
            <person name="Yang L."/>
            <person name="Hu Q."/>
            <person name="Zhang J."/>
            <person name="Meng L."/>
            <person name="Jin L."/>
            <person name="Tian Y."/>
            <person name="Lian J."/>
            <person name="Yang J."/>
            <person name="Miao G."/>
            <person name="Liu S."/>
            <person name="Liang Z."/>
            <person name="Yan F."/>
            <person name="Li Y."/>
            <person name="Sun B."/>
            <person name="Zhang H."/>
            <person name="Zhang J."/>
            <person name="Zhu Y."/>
            <person name="Du M."/>
            <person name="Zhao Y."/>
            <person name="Schartl M."/>
            <person name="Tang Q."/>
            <person name="Wang J."/>
        </authorList>
    </citation>
    <scope>NUCLEOTIDE SEQUENCE</scope>
</reference>
<evidence type="ECO:0000256" key="6">
    <source>
        <dbReference type="ARBA" id="ARBA00022884"/>
    </source>
</evidence>
<dbReference type="Ensembl" id="ENSCSET00000008314.1">
    <property type="protein sequence ID" value="ENSCSEP00000008228.1"/>
    <property type="gene ID" value="ENSCSEG00000005255.1"/>
</dbReference>
<comment type="function">
    <text evidence="9">S-adenosyl-L-methionine-dependent 2'-O-ribose methyltransferase that catalyzes the formation of 2'-O-methylguanosine at position 18 (Gm18) in a subset of tRNA. Selectively mediates Gm18 methylation of tRNAGln-TTG/CTG and tRNASer-TGA/GCT. Gm18 modification can enhance the stability of modified tRNAs.</text>
</comment>
<evidence type="ECO:0000259" key="14">
    <source>
        <dbReference type="Pfam" id="PF25050"/>
    </source>
</evidence>
<evidence type="ECO:0000256" key="12">
    <source>
        <dbReference type="ARBA" id="ARBA00093656"/>
    </source>
</evidence>
<evidence type="ECO:0000256" key="1">
    <source>
        <dbReference type="ARBA" id="ARBA00007228"/>
    </source>
</evidence>
<sequence length="1504" mass="169154">MYSVLIDALFTSSPDYERLFESLCWPAESWPETERVKALTAFIQGLEKLFADPDKTSLSAAQRRRIQDKVESVIWAHCLPLLARISAEPSEPGRCRESTAALCLLLSACVPLCDETVPRRVAVSVLPSLQVSEEEALNVDVSIEVMAALIPSLSEDENITIQILSTVLSCIKTLPVAQVSKATVRLLLTLLNCCSSGRSSSIIKSIQDDLCSWYCSNGTSVVTERVLLCLTVLSDHLLTPSSSSNCNADPRLSHQFWRIIQDGLTHKDSVSRKRALYLLKRCVALSEEESMECSLSPMNEGESALFKWAPGKGKLLREFWEDYVLVMETLEENQVHVVRPVLNRIDTLIQTTVNDGQGLIHPSWLLCVYQRMFHSENKSLMREGVCHLLELQVLSQPHFALAFSQVCRPCLSTCFIRSFRVGQNNVFLANFFCSLPSQHRGSILLQLIQQLGCKHWCAVPLLFLCQALSKLSPSPLLGRDGFTALREVLRCTMITHQVLLRGASAVSLDDVFSFLTHFRADESLCRGTQLWTQVCDWLSENEGGFSPSAVDADQTGAPCTKETIREHIQGQICAFLRVPASQTDRLPDPKEAEKLARSVLLCVDVEHSRSGADITNTLELLLSPLLDTLSRVSTNIYLPLRKSDKSLQLVLQLFQLGQTPGERGDAVIVTLEKLMLKLLYPIQDFILRRLCGELQELFDVERAELYLSVLSQLWFVSTSTAQQHIKVHRSDFSKLIKHSLTVLQEPSLQGSTAVAMAALARVCGLVDVRSRRSKHSIYHGLSLYNRNTSFQYIVWISLYSLCSDDEVHGPLLKDWGRIAANFMRDQWVCLSFLVKTFGIPENSRTLDTVKAALSRSVDALALLPNDLVLPVLTFMETILPQLLTDEEELCVEAVTQSWELVQGLTSNANDFWSGLKGFVSMAFNPQLLQLSHGQALKFTSTLKKLIELSQSKSGVFGVLLHHCSQTWMPTGLGGSDHADAVFSSVFSHIHILTEACVYGPVFRRDQRLIQDVQTYVEQLGEECAVNVALKSDNSRDEQYPRMCVLSFLSRLDSSNPLHEKVMETVVMALLKKDNDLSRSKVRAYSNSLQHRVKNRVWQTLLLLLPKLRDDFVTTSLTHVFEAGYYSNQASVKYLIEWMMILILIRYPQHMDSFWFWNSFLALDIILQWCFNHNFSVRLYALLALKRVWQLAAVQAEGVTDGLGGLSTVIKACLNQAEAMQNTGNANKNWIRIQEHFFFGAFHPVEDYSAETIFYTFPSLSEVADDEWIPLWKFEKLLCFSECSSLPLKNPSLRLSQLQSGDWIQQDKKERWAEVQKKITPWRLEVQEQEPELSLVPSQRAARLGKSLGALLVVASLIDKPTNLGGLCRTCEIFGASALVLDNLRHINDKNFQSLSVSSELWLPLLEVKPVELSDFLQQKKSEGYCIVGVEQTANSQSLDIYRFPEKTLLLLGNEREGIPANLLQLLDVCVEIPQQGVIRSLNVHVSAALLIWEYTRQHLSSGSS</sequence>
<evidence type="ECO:0000256" key="4">
    <source>
        <dbReference type="ARBA" id="ARBA00022679"/>
    </source>
</evidence>